<dbReference type="CDD" id="cd02961">
    <property type="entry name" value="PDI_a_family"/>
    <property type="match status" value="1"/>
</dbReference>
<evidence type="ECO:0000256" key="6">
    <source>
        <dbReference type="ARBA" id="ARBA00022729"/>
    </source>
</evidence>
<dbReference type="PRINTS" id="PR00421">
    <property type="entry name" value="THIOREDOXIN"/>
</dbReference>
<feature type="disulfide bond" description="Redox-active" evidence="12">
    <location>
        <begin position="49"/>
        <end position="52"/>
    </location>
</feature>
<dbReference type="Pfam" id="PF00085">
    <property type="entry name" value="Thioredoxin"/>
    <property type="match status" value="2"/>
</dbReference>
<evidence type="ECO:0000256" key="12">
    <source>
        <dbReference type="PIRSR" id="PIRSR605792-51"/>
    </source>
</evidence>
<dbReference type="CDD" id="cd02981">
    <property type="entry name" value="PDI_b_family"/>
    <property type="match status" value="1"/>
</dbReference>
<keyword evidence="18" id="KW-1185">Reference proteome</keyword>
<organism evidence="17 18">
    <name type="scientific">Magnusiomyces paraingens</name>
    <dbReference type="NCBI Taxonomy" id="2606893"/>
    <lineage>
        <taxon>Eukaryota</taxon>
        <taxon>Fungi</taxon>
        <taxon>Dikarya</taxon>
        <taxon>Ascomycota</taxon>
        <taxon>Saccharomycotina</taxon>
        <taxon>Dipodascomycetes</taxon>
        <taxon>Dipodascales</taxon>
        <taxon>Dipodascaceae</taxon>
        <taxon>Magnusiomyces</taxon>
    </lineage>
</organism>
<dbReference type="PANTHER" id="PTHR18929:SF132">
    <property type="entry name" value="PROTEIN DISULFIDE-ISOMERASE A3"/>
    <property type="match status" value="1"/>
</dbReference>
<evidence type="ECO:0000256" key="14">
    <source>
        <dbReference type="RuleBase" id="RU361130"/>
    </source>
</evidence>
<accession>A0A5E8AYB6</accession>
<keyword evidence="10 14" id="KW-0413">Isomerase</keyword>
<dbReference type="FunFam" id="3.40.30.10:FF:000017">
    <property type="entry name" value="Protein disulfide-isomerase A4"/>
    <property type="match status" value="1"/>
</dbReference>
<evidence type="ECO:0000256" key="1">
    <source>
        <dbReference type="ARBA" id="ARBA00001182"/>
    </source>
</evidence>
<feature type="chain" id="PRO_5023160622" description="Protein disulfide-isomerase" evidence="14">
    <location>
        <begin position="18"/>
        <end position="515"/>
    </location>
</feature>
<dbReference type="NCBIfam" id="TIGR01130">
    <property type="entry name" value="ER_PDI_fam"/>
    <property type="match status" value="1"/>
</dbReference>
<dbReference type="EC" id="5.3.4.1" evidence="5 14"/>
<feature type="compositionally biased region" description="Basic residues" evidence="15">
    <location>
        <begin position="487"/>
        <end position="509"/>
    </location>
</feature>
<reference evidence="17 18" key="1">
    <citation type="submission" date="2019-09" db="EMBL/GenBank/DDBJ databases">
        <authorList>
            <person name="Brejova B."/>
        </authorList>
    </citation>
    <scope>NUCLEOTIDE SEQUENCE [LARGE SCALE GENOMIC DNA]</scope>
</reference>
<dbReference type="InterPro" id="IPR017937">
    <property type="entry name" value="Thioredoxin_CS"/>
</dbReference>
<dbReference type="GO" id="GO:0006457">
    <property type="term" value="P:protein folding"/>
    <property type="evidence" value="ECO:0007669"/>
    <property type="project" value="TreeGrafter"/>
</dbReference>
<dbReference type="FunFam" id="3.40.30.10:FF:000154">
    <property type="entry name" value="Protein disulfide-isomerase"/>
    <property type="match status" value="1"/>
</dbReference>
<dbReference type="EMBL" id="CABVLU010000001">
    <property type="protein sequence ID" value="VVT43664.1"/>
    <property type="molecule type" value="Genomic_DNA"/>
</dbReference>
<dbReference type="InterPro" id="IPR005788">
    <property type="entry name" value="PDI_thioredoxin-like_dom"/>
</dbReference>
<evidence type="ECO:0000256" key="9">
    <source>
        <dbReference type="ARBA" id="ARBA00023157"/>
    </source>
</evidence>
<evidence type="ECO:0000256" key="15">
    <source>
        <dbReference type="SAM" id="MobiDB-lite"/>
    </source>
</evidence>
<feature type="region of interest" description="Disordered" evidence="15">
    <location>
        <begin position="487"/>
        <end position="515"/>
    </location>
</feature>
<dbReference type="InterPro" id="IPR013766">
    <property type="entry name" value="Thioredoxin_domain"/>
</dbReference>
<dbReference type="PROSITE" id="PS51352">
    <property type="entry name" value="THIOREDOXIN_2"/>
    <property type="match status" value="2"/>
</dbReference>
<keyword evidence="11 12" id="KW-0676">Redox-active center</keyword>
<evidence type="ECO:0000256" key="10">
    <source>
        <dbReference type="ARBA" id="ARBA00023235"/>
    </source>
</evidence>
<feature type="signal peptide" evidence="14">
    <location>
        <begin position="1"/>
        <end position="17"/>
    </location>
</feature>
<dbReference type="RefSeq" id="XP_031850703.1">
    <property type="nucleotide sequence ID" value="XM_031994812.1"/>
</dbReference>
<dbReference type="GO" id="GO:0034976">
    <property type="term" value="P:response to endoplasmic reticulum stress"/>
    <property type="evidence" value="ECO:0007669"/>
    <property type="project" value="TreeGrafter"/>
</dbReference>
<dbReference type="Pfam" id="PF13848">
    <property type="entry name" value="Thioredoxin_6"/>
    <property type="match status" value="1"/>
</dbReference>
<dbReference type="NCBIfam" id="TIGR01126">
    <property type="entry name" value="pdi_dom"/>
    <property type="match status" value="1"/>
</dbReference>
<gene>
    <name evidence="17" type="ORF">SAPINGB_P000088</name>
</gene>
<feature type="domain" description="Thioredoxin" evidence="16">
    <location>
        <begin position="6"/>
        <end position="126"/>
    </location>
</feature>
<evidence type="ECO:0000256" key="3">
    <source>
        <dbReference type="ARBA" id="ARBA00004319"/>
    </source>
</evidence>
<protein>
    <recommendedName>
        <fullName evidence="5 14">Protein disulfide-isomerase</fullName>
        <ecNumber evidence="5 14">5.3.4.1</ecNumber>
    </recommendedName>
</protein>
<dbReference type="Gene3D" id="3.40.30.10">
    <property type="entry name" value="Glutaredoxin"/>
    <property type="match status" value="4"/>
</dbReference>
<evidence type="ECO:0000259" key="16">
    <source>
        <dbReference type="PROSITE" id="PS51352"/>
    </source>
</evidence>
<evidence type="ECO:0000256" key="5">
    <source>
        <dbReference type="ARBA" id="ARBA00012723"/>
    </source>
</evidence>
<comment type="catalytic activity">
    <reaction evidence="1 14">
        <text>Catalyzes the rearrangement of -S-S- bonds in proteins.</text>
        <dbReference type="EC" id="5.3.4.1"/>
    </reaction>
</comment>
<keyword evidence="8" id="KW-0256">Endoplasmic reticulum</keyword>
<dbReference type="GeneID" id="43578912"/>
<evidence type="ECO:0000256" key="7">
    <source>
        <dbReference type="ARBA" id="ARBA00022737"/>
    </source>
</evidence>
<name>A0A5E8AYB6_9ASCO</name>
<evidence type="ECO:0000313" key="17">
    <source>
        <dbReference type="EMBL" id="VVT43664.1"/>
    </source>
</evidence>
<evidence type="ECO:0000256" key="11">
    <source>
        <dbReference type="ARBA" id="ARBA00023284"/>
    </source>
</evidence>
<evidence type="ECO:0000313" key="18">
    <source>
        <dbReference type="Proteomes" id="UP000398389"/>
    </source>
</evidence>
<dbReference type="PROSITE" id="PS00194">
    <property type="entry name" value="THIOREDOXIN_1"/>
    <property type="match status" value="2"/>
</dbReference>
<dbReference type="AlphaFoldDB" id="A0A5E8AYB6"/>
<dbReference type="CDD" id="cd02995">
    <property type="entry name" value="PDI_a_PDI_a'_C"/>
    <property type="match status" value="1"/>
</dbReference>
<evidence type="ECO:0000256" key="13">
    <source>
        <dbReference type="RuleBase" id="RU004208"/>
    </source>
</evidence>
<dbReference type="SUPFAM" id="SSF52833">
    <property type="entry name" value="Thioredoxin-like"/>
    <property type="match status" value="4"/>
</dbReference>
<dbReference type="PANTHER" id="PTHR18929">
    <property type="entry name" value="PROTEIN DISULFIDE ISOMERASE"/>
    <property type="match status" value="1"/>
</dbReference>
<proteinExistence type="inferred from homology"/>
<dbReference type="CDD" id="cd02982">
    <property type="entry name" value="PDI_b'_family"/>
    <property type="match status" value="1"/>
</dbReference>
<comment type="similarity">
    <text evidence="4 13">Belongs to the protein disulfide isomerase family.</text>
</comment>
<evidence type="ECO:0000256" key="8">
    <source>
        <dbReference type="ARBA" id="ARBA00022824"/>
    </source>
</evidence>
<keyword evidence="6 14" id="KW-0732">Signal</keyword>
<dbReference type="GO" id="GO:0005788">
    <property type="term" value="C:endoplasmic reticulum lumen"/>
    <property type="evidence" value="ECO:0007669"/>
    <property type="project" value="UniProtKB-SubCell"/>
</dbReference>
<feature type="domain" description="Thioredoxin" evidence="16">
    <location>
        <begin position="343"/>
        <end position="476"/>
    </location>
</feature>
<comment type="subcellular location">
    <subcellularLocation>
        <location evidence="3">Endoplasmic reticulum lumen</location>
    </subcellularLocation>
</comment>
<dbReference type="InterPro" id="IPR036249">
    <property type="entry name" value="Thioredoxin-like_sf"/>
</dbReference>
<comment type="function">
    <text evidence="2">Participates in the folding of proteins containing disulfide bonds, may be involved in glycosylation, prolyl hydroxylation and triglyceride transfer.</text>
</comment>
<dbReference type="Proteomes" id="UP000398389">
    <property type="component" value="Unassembled WGS sequence"/>
</dbReference>
<feature type="disulfide bond" description="Redox-active" evidence="12">
    <location>
        <begin position="393"/>
        <end position="396"/>
    </location>
</feature>
<evidence type="ECO:0000256" key="4">
    <source>
        <dbReference type="ARBA" id="ARBA00006347"/>
    </source>
</evidence>
<keyword evidence="7" id="KW-0677">Repeat</keyword>
<dbReference type="OrthoDB" id="427280at2759"/>
<dbReference type="InterPro" id="IPR005792">
    <property type="entry name" value="Prot_disulphide_isomerase"/>
</dbReference>
<evidence type="ECO:0000256" key="2">
    <source>
        <dbReference type="ARBA" id="ARBA00002692"/>
    </source>
</evidence>
<keyword evidence="9 12" id="KW-1015">Disulfide bond</keyword>
<dbReference type="GO" id="GO:0003756">
    <property type="term" value="F:protein disulfide isomerase activity"/>
    <property type="evidence" value="ECO:0007669"/>
    <property type="project" value="UniProtKB-EC"/>
</dbReference>
<sequence>MKFSTLFFSALASAAFASDVVDLSSSADEFNKFIKSKPIVLAKFFAPWCGHCKKLAPEYETAATALKSKDIALAEIDCTVNKDLCSSFKIQGYPTLLIFRGLDEQNPYNGGRTSKDIVNYMERELLPAWTNVKADNVDKFLDGEDEVSILGLFEPSDKKSNSSLSAIARQMHHQFSIGLSSDKAVFDKFEIETLPAVILNLKTADETIVLSDDTDPKFSLDPEYILGKALSAQIVPAGEISPETFRGYMASGLPLAYYFYNEEADRDAIRNEILELAKEVKADLNIGFIDAKAFGAHAPNLNLNDKEFPAFAIHDMKGNYKYPILPQDKVPTPDEIIKHVREFVAGKLTPNVKSEPIPKKQDGPVHVVVGKSFKDDVLDNDKDVLVEFYAPWCGHCKNLAPTYEELASLYANDATASGKVRVAKIDHTANEIAGLEIQGYPTLILYPAGKKDSPIRYESGSRTLDDLSAFIRDKGTHGVDSSVLKKASKIKTKKSKKSKRSKKAKKAKKVGGDEL</sequence>